<organism evidence="2 3">
    <name type="scientific">Dactylonectria estremocensis</name>
    <dbReference type="NCBI Taxonomy" id="1079267"/>
    <lineage>
        <taxon>Eukaryota</taxon>
        <taxon>Fungi</taxon>
        <taxon>Dikarya</taxon>
        <taxon>Ascomycota</taxon>
        <taxon>Pezizomycotina</taxon>
        <taxon>Sordariomycetes</taxon>
        <taxon>Hypocreomycetidae</taxon>
        <taxon>Hypocreales</taxon>
        <taxon>Nectriaceae</taxon>
        <taxon>Dactylonectria</taxon>
    </lineage>
</organism>
<feature type="compositionally biased region" description="Basic and acidic residues" evidence="1">
    <location>
        <begin position="55"/>
        <end position="67"/>
    </location>
</feature>
<dbReference type="OrthoDB" id="10607852at2759"/>
<dbReference type="AlphaFoldDB" id="A0A9P9F480"/>
<comment type="caution">
    <text evidence="2">The sequence shown here is derived from an EMBL/GenBank/DDBJ whole genome shotgun (WGS) entry which is preliminary data.</text>
</comment>
<evidence type="ECO:0000256" key="1">
    <source>
        <dbReference type="SAM" id="MobiDB-lite"/>
    </source>
</evidence>
<dbReference type="EMBL" id="JAGMUU010000005">
    <property type="protein sequence ID" value="KAH7151988.1"/>
    <property type="molecule type" value="Genomic_DNA"/>
</dbReference>
<feature type="region of interest" description="Disordered" evidence="1">
    <location>
        <begin position="194"/>
        <end position="214"/>
    </location>
</feature>
<dbReference type="Proteomes" id="UP000717696">
    <property type="component" value="Unassembled WGS sequence"/>
</dbReference>
<evidence type="ECO:0000313" key="3">
    <source>
        <dbReference type="Proteomes" id="UP000717696"/>
    </source>
</evidence>
<evidence type="ECO:0000313" key="2">
    <source>
        <dbReference type="EMBL" id="KAH7151988.1"/>
    </source>
</evidence>
<protein>
    <submittedName>
        <fullName evidence="2">Uncharacterized protein</fullName>
    </submittedName>
</protein>
<sequence length="238" mass="27131">MLSREELILAWRLGMAPRTPVVGFQSKRCSYSGEPTDRNRRRRPTSQVQDQDQYDLGKVRRESECVRPGESGPRIVTEKEQFHDRGSAARPWPTPSSSSFQGEKVPYPSVCTSLGRYLAMCPAHPRQGSTDRAWPNLATPLYRLDMGGSSSPVHRQYFETHQNKQCRQVSGEIDLLWPPALRAKSCPTISPFSARGLGPRAAHRSPMPRRRLERSTRLQRRLLAKRGTRIARWAWPSI</sequence>
<proteinExistence type="predicted"/>
<feature type="compositionally biased region" description="Basic residues" evidence="1">
    <location>
        <begin position="201"/>
        <end position="214"/>
    </location>
</feature>
<accession>A0A9P9F480</accession>
<keyword evidence="3" id="KW-1185">Reference proteome</keyword>
<gene>
    <name evidence="2" type="ORF">B0J13DRAFT_253805</name>
</gene>
<reference evidence="2" key="1">
    <citation type="journal article" date="2021" name="Nat. Commun.">
        <title>Genetic determinants of endophytism in the Arabidopsis root mycobiome.</title>
        <authorList>
            <person name="Mesny F."/>
            <person name="Miyauchi S."/>
            <person name="Thiergart T."/>
            <person name="Pickel B."/>
            <person name="Atanasova L."/>
            <person name="Karlsson M."/>
            <person name="Huettel B."/>
            <person name="Barry K.W."/>
            <person name="Haridas S."/>
            <person name="Chen C."/>
            <person name="Bauer D."/>
            <person name="Andreopoulos W."/>
            <person name="Pangilinan J."/>
            <person name="LaButti K."/>
            <person name="Riley R."/>
            <person name="Lipzen A."/>
            <person name="Clum A."/>
            <person name="Drula E."/>
            <person name="Henrissat B."/>
            <person name="Kohler A."/>
            <person name="Grigoriev I.V."/>
            <person name="Martin F.M."/>
            <person name="Hacquard S."/>
        </authorList>
    </citation>
    <scope>NUCLEOTIDE SEQUENCE</scope>
    <source>
        <strain evidence="2">MPI-CAGE-AT-0021</strain>
    </source>
</reference>
<name>A0A9P9F480_9HYPO</name>
<feature type="compositionally biased region" description="Basic and acidic residues" evidence="1">
    <location>
        <begin position="76"/>
        <end position="87"/>
    </location>
</feature>
<feature type="region of interest" description="Disordered" evidence="1">
    <location>
        <begin position="26"/>
        <end position="103"/>
    </location>
</feature>